<name>A0A5C3P8U0_9APHY</name>
<accession>A0A5C3P8U0</accession>
<organism evidence="5 6">
    <name type="scientific">Polyporus arcularius HHB13444</name>
    <dbReference type="NCBI Taxonomy" id="1314778"/>
    <lineage>
        <taxon>Eukaryota</taxon>
        <taxon>Fungi</taxon>
        <taxon>Dikarya</taxon>
        <taxon>Basidiomycota</taxon>
        <taxon>Agaricomycotina</taxon>
        <taxon>Agaricomycetes</taxon>
        <taxon>Polyporales</taxon>
        <taxon>Polyporaceae</taxon>
        <taxon>Polyporus</taxon>
    </lineage>
</organism>
<feature type="compositionally biased region" description="Low complexity" evidence="3">
    <location>
        <begin position="457"/>
        <end position="478"/>
    </location>
</feature>
<dbReference type="InterPro" id="IPR002562">
    <property type="entry name" value="3'-5'_exonuclease_dom"/>
</dbReference>
<dbReference type="InterPro" id="IPR051132">
    <property type="entry name" value="3-5_Exonuclease_domain"/>
</dbReference>
<dbReference type="GO" id="GO:0008408">
    <property type="term" value="F:3'-5' exonuclease activity"/>
    <property type="evidence" value="ECO:0007669"/>
    <property type="project" value="InterPro"/>
</dbReference>
<dbReference type="GO" id="GO:0005634">
    <property type="term" value="C:nucleus"/>
    <property type="evidence" value="ECO:0007669"/>
    <property type="project" value="TreeGrafter"/>
</dbReference>
<dbReference type="InParanoid" id="A0A5C3P8U0"/>
<reference evidence="5 6" key="1">
    <citation type="journal article" date="2019" name="Nat. Ecol. Evol.">
        <title>Megaphylogeny resolves global patterns of mushroom evolution.</title>
        <authorList>
            <person name="Varga T."/>
            <person name="Krizsan K."/>
            <person name="Foldi C."/>
            <person name="Dima B."/>
            <person name="Sanchez-Garcia M."/>
            <person name="Sanchez-Ramirez S."/>
            <person name="Szollosi G.J."/>
            <person name="Szarkandi J.G."/>
            <person name="Papp V."/>
            <person name="Albert L."/>
            <person name="Andreopoulos W."/>
            <person name="Angelini C."/>
            <person name="Antonin V."/>
            <person name="Barry K.W."/>
            <person name="Bougher N.L."/>
            <person name="Buchanan P."/>
            <person name="Buyck B."/>
            <person name="Bense V."/>
            <person name="Catcheside P."/>
            <person name="Chovatia M."/>
            <person name="Cooper J."/>
            <person name="Damon W."/>
            <person name="Desjardin D."/>
            <person name="Finy P."/>
            <person name="Geml J."/>
            <person name="Haridas S."/>
            <person name="Hughes K."/>
            <person name="Justo A."/>
            <person name="Karasinski D."/>
            <person name="Kautmanova I."/>
            <person name="Kiss B."/>
            <person name="Kocsube S."/>
            <person name="Kotiranta H."/>
            <person name="LaButti K.M."/>
            <person name="Lechner B.E."/>
            <person name="Liimatainen K."/>
            <person name="Lipzen A."/>
            <person name="Lukacs Z."/>
            <person name="Mihaltcheva S."/>
            <person name="Morgado L.N."/>
            <person name="Niskanen T."/>
            <person name="Noordeloos M.E."/>
            <person name="Ohm R.A."/>
            <person name="Ortiz-Santana B."/>
            <person name="Ovrebo C."/>
            <person name="Racz N."/>
            <person name="Riley R."/>
            <person name="Savchenko A."/>
            <person name="Shiryaev A."/>
            <person name="Soop K."/>
            <person name="Spirin V."/>
            <person name="Szebenyi C."/>
            <person name="Tomsovsky M."/>
            <person name="Tulloss R.E."/>
            <person name="Uehling J."/>
            <person name="Grigoriev I.V."/>
            <person name="Vagvolgyi C."/>
            <person name="Papp T."/>
            <person name="Martin F.M."/>
            <person name="Miettinen O."/>
            <person name="Hibbett D.S."/>
            <person name="Nagy L.G."/>
        </authorList>
    </citation>
    <scope>NUCLEOTIDE SEQUENCE [LARGE SCALE GENOMIC DNA]</scope>
    <source>
        <strain evidence="5 6">HHB13444</strain>
    </source>
</reference>
<protein>
    <submittedName>
        <fullName evidence="5">Ribonuclease H-like protein</fullName>
    </submittedName>
</protein>
<dbReference type="InterPro" id="IPR012337">
    <property type="entry name" value="RNaseH-like_sf"/>
</dbReference>
<dbReference type="PANTHER" id="PTHR13620:SF104">
    <property type="entry name" value="EXONUCLEASE 3'-5' DOMAIN-CONTAINING PROTEIN 2"/>
    <property type="match status" value="1"/>
</dbReference>
<feature type="region of interest" description="Disordered" evidence="3">
    <location>
        <begin position="456"/>
        <end position="489"/>
    </location>
</feature>
<gene>
    <name evidence="5" type="ORF">K466DRAFT_664598</name>
</gene>
<dbReference type="SUPFAM" id="SSF53098">
    <property type="entry name" value="Ribonuclease H-like"/>
    <property type="match status" value="1"/>
</dbReference>
<evidence type="ECO:0000313" key="6">
    <source>
        <dbReference type="Proteomes" id="UP000308197"/>
    </source>
</evidence>
<dbReference type="InterPro" id="IPR036397">
    <property type="entry name" value="RNaseH_sf"/>
</dbReference>
<dbReference type="Gene3D" id="3.30.420.10">
    <property type="entry name" value="Ribonuclease H-like superfamily/Ribonuclease H"/>
    <property type="match status" value="1"/>
</dbReference>
<keyword evidence="2" id="KW-0378">Hydrolase</keyword>
<dbReference type="Pfam" id="PF01612">
    <property type="entry name" value="DNA_pol_A_exo1"/>
    <property type="match status" value="1"/>
</dbReference>
<dbReference type="GO" id="GO:0003676">
    <property type="term" value="F:nucleic acid binding"/>
    <property type="evidence" value="ECO:0007669"/>
    <property type="project" value="InterPro"/>
</dbReference>
<proteinExistence type="predicted"/>
<dbReference type="SMART" id="SM00474">
    <property type="entry name" value="35EXOc"/>
    <property type="match status" value="1"/>
</dbReference>
<feature type="compositionally biased region" description="Low complexity" evidence="3">
    <location>
        <begin position="419"/>
        <end position="440"/>
    </location>
</feature>
<evidence type="ECO:0000256" key="1">
    <source>
        <dbReference type="ARBA" id="ARBA00022722"/>
    </source>
</evidence>
<dbReference type="GO" id="GO:0006139">
    <property type="term" value="P:nucleobase-containing compound metabolic process"/>
    <property type="evidence" value="ECO:0007669"/>
    <property type="project" value="InterPro"/>
</dbReference>
<dbReference type="Proteomes" id="UP000308197">
    <property type="component" value="Unassembled WGS sequence"/>
</dbReference>
<dbReference type="EMBL" id="ML211261">
    <property type="protein sequence ID" value="TFK85307.1"/>
    <property type="molecule type" value="Genomic_DNA"/>
</dbReference>
<feature type="region of interest" description="Disordered" evidence="3">
    <location>
        <begin position="419"/>
        <end position="443"/>
    </location>
</feature>
<dbReference type="GO" id="GO:0005737">
    <property type="term" value="C:cytoplasm"/>
    <property type="evidence" value="ECO:0007669"/>
    <property type="project" value="TreeGrafter"/>
</dbReference>
<dbReference type="AlphaFoldDB" id="A0A5C3P8U0"/>
<keyword evidence="1" id="KW-0540">Nuclease</keyword>
<evidence type="ECO:0000256" key="3">
    <source>
        <dbReference type="SAM" id="MobiDB-lite"/>
    </source>
</evidence>
<dbReference type="CDD" id="cd06141">
    <property type="entry name" value="WRN_exo"/>
    <property type="match status" value="1"/>
</dbReference>
<dbReference type="PANTHER" id="PTHR13620">
    <property type="entry name" value="3-5 EXONUCLEASE"/>
    <property type="match status" value="1"/>
</dbReference>
<sequence>MVTNALKETKLSATLCRLSPSSPSKARLRSTSPTAATSTKPRSKILAALDAEIPNWLAGPAQQVTTKPSAPIKNPFMTANTSHTPSSMGAATSSSMLGPFATAGTSATLGSKPPSKGKARATAPLPITRTTSDIENEPAIATAATVGEASSSAAPAPPEKETLPLYSYKQYPPIPAVVYTRHEEEANDLVGCLKGPLGFDLEWPVSFRRGKAPQEWPTALVQICDSRMIVLIQVSAMSKFPQKVKEIIENKDIIKLGANIRNDGQKLFRDYGLLAAGLVELGGLARQADPTFSQSFNRSIVALAKIVERYTGKTLDKGKVRTSDWRLKLSQTQITYAANDAHCALTVYNTLMSMAKENGTEIRWEDCSTDLRRIYQEKTAATLAAAKAAEATVPPIAATSDIPVAAVAMAHEAEPLAPATLSKTASTSSTTPTLAGPSAPRTNAYSRPLVYTGEFDPAATTTTTGGSTSRPGSGASPRQGAVASGPPRPQHLRAYKLWHHSQTPLDEICAALRSKENPLAHSTVISYVVRALQADPSLPYDMDRLKVFVQLESGSWARHREWILQQDGYKK</sequence>
<keyword evidence="6" id="KW-1185">Reference proteome</keyword>
<dbReference type="STRING" id="1314778.A0A5C3P8U0"/>
<feature type="domain" description="3'-5' exonuclease" evidence="4">
    <location>
        <begin position="177"/>
        <end position="356"/>
    </location>
</feature>
<feature type="compositionally biased region" description="Low complexity" evidence="3">
    <location>
        <begin position="29"/>
        <end position="40"/>
    </location>
</feature>
<feature type="region of interest" description="Disordered" evidence="3">
    <location>
        <begin position="16"/>
        <end position="43"/>
    </location>
</feature>
<evidence type="ECO:0000259" key="4">
    <source>
        <dbReference type="SMART" id="SM00474"/>
    </source>
</evidence>
<evidence type="ECO:0000313" key="5">
    <source>
        <dbReference type="EMBL" id="TFK85307.1"/>
    </source>
</evidence>
<evidence type="ECO:0000256" key="2">
    <source>
        <dbReference type="ARBA" id="ARBA00022801"/>
    </source>
</evidence>